<dbReference type="Pfam" id="PF13360">
    <property type="entry name" value="PQQ_2"/>
    <property type="match status" value="1"/>
</dbReference>
<evidence type="ECO:0000259" key="3">
    <source>
        <dbReference type="Pfam" id="PF13360"/>
    </source>
</evidence>
<dbReference type="PANTHER" id="PTHR34512">
    <property type="entry name" value="CELL SURFACE PROTEIN"/>
    <property type="match status" value="1"/>
</dbReference>
<reference evidence="4 5" key="1">
    <citation type="journal article" date="2020" name="Syst. Appl. Microbiol.">
        <title>Alienimonas chondri sp. nov., a novel planctomycete isolated from the biofilm of the red alga Chondrus crispus.</title>
        <authorList>
            <person name="Vitorino I."/>
            <person name="Albuquerque L."/>
            <person name="Wiegand S."/>
            <person name="Kallscheuer N."/>
            <person name="da Costa M.S."/>
            <person name="Lobo-da-Cunha A."/>
            <person name="Jogler C."/>
            <person name="Lage O.M."/>
        </authorList>
    </citation>
    <scope>NUCLEOTIDE SEQUENCE [LARGE SCALE GENOMIC DNA]</scope>
    <source>
        <strain evidence="4 5">LzC2</strain>
    </source>
</reference>
<proteinExistence type="predicted"/>
<comment type="caution">
    <text evidence="4">The sequence shown here is derived from an EMBL/GenBank/DDBJ whole genome shotgun (WGS) entry which is preliminary data.</text>
</comment>
<protein>
    <recommendedName>
        <fullName evidence="3">Pyrrolo-quinoline quinone repeat domain-containing protein</fullName>
    </recommendedName>
</protein>
<dbReference type="SUPFAM" id="SSF50998">
    <property type="entry name" value="Quinoprotein alcohol dehydrogenase-like"/>
    <property type="match status" value="1"/>
</dbReference>
<dbReference type="EMBL" id="WTPX01000028">
    <property type="protein sequence ID" value="NNJ25188.1"/>
    <property type="molecule type" value="Genomic_DNA"/>
</dbReference>
<dbReference type="PANTHER" id="PTHR34512:SF30">
    <property type="entry name" value="OUTER MEMBRANE PROTEIN ASSEMBLY FACTOR BAMB"/>
    <property type="match status" value="1"/>
</dbReference>
<dbReference type="Gene3D" id="2.130.10.10">
    <property type="entry name" value="YVTN repeat-like/Quinoprotein amine dehydrogenase"/>
    <property type="match status" value="1"/>
</dbReference>
<dbReference type="RefSeq" id="WP_171184922.1">
    <property type="nucleotide sequence ID" value="NZ_WTPX01000028.1"/>
</dbReference>
<organism evidence="4 5">
    <name type="scientific">Alienimonas chondri</name>
    <dbReference type="NCBI Taxonomy" id="2681879"/>
    <lineage>
        <taxon>Bacteria</taxon>
        <taxon>Pseudomonadati</taxon>
        <taxon>Planctomycetota</taxon>
        <taxon>Planctomycetia</taxon>
        <taxon>Planctomycetales</taxon>
        <taxon>Planctomycetaceae</taxon>
        <taxon>Alienimonas</taxon>
    </lineage>
</organism>
<sequence>MRRSLSLLIAAVPLIGCGPEPAAEVDRAADPVSTNAPSDAAPPGEWPNLHGPGGRNVAADQGLDWDWPDAGPPVAWRVPCGTGYACPVIADGTVVLLHRVGPDVGPYSESAAALGGEEPVERLAWFDLDTGEPGPVVDVPARFESDYPGHSGAPYATPAIGVRGADGQRRIYAHGAAGTLRAVDFDSAEPRWSRDLAAATQPAEKPFASSTSPVVFQSDGRERVLIATGGTAPGTGLTCLDGETGETVWQAIDARESYSTPLIVEAHGRRFVAALMKTRLLIADLATGEDLGSLPFELRTVDAMNAVSPAVWGDVLFVGSGPSGRTAGCMAARIEPDGSLTELWRNRRGLDPQYNSLVAADGFVYGFGSNLNKQQKLRCLDLATGELTWLWDDDLRRGNLLAVDGHLIALGERGRLAALEIDPTEPRVAARATDPVIDGQGYTTPAFSGGRLLLRTEVEMVCLDLRPQSPSND</sequence>
<accession>A0ABX1VBT3</accession>
<dbReference type="InterPro" id="IPR011047">
    <property type="entry name" value="Quinoprotein_ADH-like_sf"/>
</dbReference>
<keyword evidence="2" id="KW-0732">Signal</keyword>
<feature type="chain" id="PRO_5045579018" description="Pyrrolo-quinoline quinone repeat domain-containing protein" evidence="2">
    <location>
        <begin position="23"/>
        <end position="473"/>
    </location>
</feature>
<dbReference type="Proteomes" id="UP000609651">
    <property type="component" value="Unassembled WGS sequence"/>
</dbReference>
<feature type="domain" description="Pyrrolo-quinoline quinone repeat" evidence="3">
    <location>
        <begin position="162"/>
        <end position="389"/>
    </location>
</feature>
<keyword evidence="5" id="KW-1185">Reference proteome</keyword>
<gene>
    <name evidence="4" type="ORF">LzC2_12560</name>
</gene>
<feature type="region of interest" description="Disordered" evidence="1">
    <location>
        <begin position="25"/>
        <end position="55"/>
    </location>
</feature>
<evidence type="ECO:0000313" key="5">
    <source>
        <dbReference type="Proteomes" id="UP000609651"/>
    </source>
</evidence>
<feature type="signal peptide" evidence="2">
    <location>
        <begin position="1"/>
        <end position="22"/>
    </location>
</feature>
<evidence type="ECO:0000256" key="1">
    <source>
        <dbReference type="SAM" id="MobiDB-lite"/>
    </source>
</evidence>
<dbReference type="InterPro" id="IPR002372">
    <property type="entry name" value="PQQ_rpt_dom"/>
</dbReference>
<evidence type="ECO:0000313" key="4">
    <source>
        <dbReference type="EMBL" id="NNJ25188.1"/>
    </source>
</evidence>
<name>A0ABX1VBT3_9PLAN</name>
<evidence type="ECO:0000256" key="2">
    <source>
        <dbReference type="SAM" id="SignalP"/>
    </source>
</evidence>
<dbReference type="InterPro" id="IPR015943">
    <property type="entry name" value="WD40/YVTN_repeat-like_dom_sf"/>
</dbReference>